<evidence type="ECO:0000313" key="2">
    <source>
        <dbReference type="Proteomes" id="UP001163846"/>
    </source>
</evidence>
<protein>
    <submittedName>
        <fullName evidence="1">Uncharacterized protein</fullName>
    </submittedName>
</protein>
<comment type="caution">
    <text evidence="1">The sequence shown here is derived from an EMBL/GenBank/DDBJ whole genome shotgun (WGS) entry which is preliminary data.</text>
</comment>
<dbReference type="AlphaFoldDB" id="A0AA38NUT1"/>
<keyword evidence="2" id="KW-1185">Reference proteome</keyword>
<name>A0AA38NUT1_9AGAR</name>
<organism evidence="1 2">
    <name type="scientific">Lentinula raphanica</name>
    <dbReference type="NCBI Taxonomy" id="153919"/>
    <lineage>
        <taxon>Eukaryota</taxon>
        <taxon>Fungi</taxon>
        <taxon>Dikarya</taxon>
        <taxon>Basidiomycota</taxon>
        <taxon>Agaricomycotina</taxon>
        <taxon>Agaricomycetes</taxon>
        <taxon>Agaricomycetidae</taxon>
        <taxon>Agaricales</taxon>
        <taxon>Marasmiineae</taxon>
        <taxon>Omphalotaceae</taxon>
        <taxon>Lentinula</taxon>
    </lineage>
</organism>
<accession>A0AA38NUT1</accession>
<evidence type="ECO:0000313" key="1">
    <source>
        <dbReference type="EMBL" id="KAJ3831004.1"/>
    </source>
</evidence>
<dbReference type="EMBL" id="MU807932">
    <property type="protein sequence ID" value="KAJ3831004.1"/>
    <property type="molecule type" value="Genomic_DNA"/>
</dbReference>
<reference evidence="1" key="1">
    <citation type="submission" date="2022-08" db="EMBL/GenBank/DDBJ databases">
        <authorList>
            <consortium name="DOE Joint Genome Institute"/>
            <person name="Min B."/>
            <person name="Riley R."/>
            <person name="Sierra-Patev S."/>
            <person name="Naranjo-Ortiz M."/>
            <person name="Looney B."/>
            <person name="Konkel Z."/>
            <person name="Slot J.C."/>
            <person name="Sakamoto Y."/>
            <person name="Steenwyk J.L."/>
            <person name="Rokas A."/>
            <person name="Carro J."/>
            <person name="Camarero S."/>
            <person name="Ferreira P."/>
            <person name="Molpeceres G."/>
            <person name="Ruiz-Duenas F.J."/>
            <person name="Serrano A."/>
            <person name="Henrissat B."/>
            <person name="Drula E."/>
            <person name="Hughes K.W."/>
            <person name="Mata J.L."/>
            <person name="Ishikawa N.K."/>
            <person name="Vargas-Isla R."/>
            <person name="Ushijima S."/>
            <person name="Smith C.A."/>
            <person name="Ahrendt S."/>
            <person name="Andreopoulos W."/>
            <person name="He G."/>
            <person name="Labutti K."/>
            <person name="Lipzen A."/>
            <person name="Ng V."/>
            <person name="Sandor L."/>
            <person name="Barry K."/>
            <person name="Martinez A.T."/>
            <person name="Xiao Y."/>
            <person name="Gibbons J.G."/>
            <person name="Terashima K."/>
            <person name="Hibbett D.S."/>
            <person name="Grigoriev I.V."/>
        </authorList>
    </citation>
    <scope>NUCLEOTIDE SEQUENCE</scope>
    <source>
        <strain evidence="1">TFB9207</strain>
    </source>
</reference>
<gene>
    <name evidence="1" type="ORF">F5878DRAFT_636445</name>
</gene>
<dbReference type="Proteomes" id="UP001163846">
    <property type="component" value="Unassembled WGS sequence"/>
</dbReference>
<proteinExistence type="predicted"/>
<feature type="non-terminal residue" evidence="1">
    <location>
        <position position="396"/>
    </location>
</feature>
<sequence>SSDGQRLLLEEHFRERQKALWDAVDLPWGHGPDVGLHTLPFRNLRFLSLQWSVFSWTPPPEHGLVGSINPDHWPGYQLAMLIAANADTLDHISIYGYPGFQLERYDSISSGDALLDLLAKNAPNLQTLSLGGLREPYFPHLQSVQPKGTDDFLSESHPVYPSGKEVPYVMSVDNPLPPENFTGPSLKRVFIQGFDPESTVLIEDAIFNRGVFSVRSLTHLALSVMPKDYDYMFMFSKVQTTLTHLTLDMNDSTRYLSLKFWFFPKLEVLQLRIHTAYRTWNNFHDMVESLSDNVYHLDGSLPIVQEVKLLHVLLGPSLYSILARNFLHHASVDELLESLVCVSTSGLPESMGRTRVDQITISLPETILAEMLPMAYGTGCLKQGNTDYWWYQPTYL</sequence>
<dbReference type="SUPFAM" id="SSF52047">
    <property type="entry name" value="RNI-like"/>
    <property type="match status" value="1"/>
</dbReference>